<sequence>MSLSPDSGAALYRALFETAPDAMVVVARDGRIVLANPQAARLFGYALDELIGQPMELLMPEHVRERHHSHRAGYMERPRVRPMGAGQELVGQRRNGDQFAVEIALSPVDSGREILFAASIRDISETQRQRQALARARFDAYTAQIGQAALQTGNFDKLGERTAALLREALGACAVGIVLFQSPHGRLLSSATEAAQDDIVERACALLNLGPENCPREPADWLQRLGAHADWPRTDIGGARIQPILDHELPLGALIVLSASPWRADRDIEHFLGIVANMLATAALRHHAQEQLAHSQRLEAVGQLTGGIAHDFNNLLTVISGNLQLLEDLVAQDPLAGDAVTRALRAVGRGAELTRKLLAFARRQRLSPDAVAPAELLRELGRMLERTLGETIQVRIDCAPGLPAVFADPSQLEGALLNLALNARDAMPRGGVLSIGAAEHVVAPGSDGTELAPGRYICFTIADTGLGMPPEVLARAFEPFFTTKESGKGSGLGLSMAYGFVKQSGGHLMAQSQLGYGTQMELFLPLAPSAAANASPLPAASDMSGHETVLVVEDEPEVRGIAVAFLRALGYRVHEAADAAGALQHLQEDAAIALLFSDVVLGGGANGIELAQMARALRPALPVLLTSGYELGSSDMPHEFPLLRKPYRKEELAGAARAALLRQRPPD</sequence>
<dbReference type="InterPro" id="IPR035965">
    <property type="entry name" value="PAS-like_dom_sf"/>
</dbReference>
<evidence type="ECO:0000259" key="11">
    <source>
        <dbReference type="PROSITE" id="PS50110"/>
    </source>
</evidence>
<dbReference type="Gene3D" id="3.40.50.2300">
    <property type="match status" value="1"/>
</dbReference>
<dbReference type="Gene3D" id="3.30.450.20">
    <property type="entry name" value="PAS domain"/>
    <property type="match status" value="1"/>
</dbReference>
<evidence type="ECO:0000256" key="6">
    <source>
        <dbReference type="ARBA" id="ARBA00022777"/>
    </source>
</evidence>
<dbReference type="Pfam" id="PF00072">
    <property type="entry name" value="Response_reg"/>
    <property type="match status" value="1"/>
</dbReference>
<dbReference type="Pfam" id="PF02518">
    <property type="entry name" value="HATPase_c"/>
    <property type="match status" value="1"/>
</dbReference>
<feature type="modified residue" description="4-aspartylphosphate" evidence="9">
    <location>
        <position position="598"/>
    </location>
</feature>
<keyword evidence="8" id="KW-0902">Two-component regulatory system</keyword>
<name>A0ABT1QM89_9GAMM</name>
<dbReference type="SMART" id="SM00388">
    <property type="entry name" value="HisKA"/>
    <property type="match status" value="1"/>
</dbReference>
<evidence type="ECO:0000256" key="1">
    <source>
        <dbReference type="ARBA" id="ARBA00000085"/>
    </source>
</evidence>
<dbReference type="PROSITE" id="PS50110">
    <property type="entry name" value="RESPONSE_REGULATORY"/>
    <property type="match status" value="1"/>
</dbReference>
<evidence type="ECO:0000259" key="12">
    <source>
        <dbReference type="PROSITE" id="PS50112"/>
    </source>
</evidence>
<feature type="domain" description="Response regulatory" evidence="11">
    <location>
        <begin position="548"/>
        <end position="660"/>
    </location>
</feature>
<keyword evidence="7" id="KW-0067">ATP-binding</keyword>
<organism evidence="13 14">
    <name type="scientific">Tahibacter harae</name>
    <dbReference type="NCBI Taxonomy" id="2963937"/>
    <lineage>
        <taxon>Bacteria</taxon>
        <taxon>Pseudomonadati</taxon>
        <taxon>Pseudomonadota</taxon>
        <taxon>Gammaproteobacteria</taxon>
        <taxon>Lysobacterales</taxon>
        <taxon>Rhodanobacteraceae</taxon>
        <taxon>Tahibacter</taxon>
    </lineage>
</organism>
<dbReference type="SUPFAM" id="SSF55785">
    <property type="entry name" value="PYP-like sensor domain (PAS domain)"/>
    <property type="match status" value="1"/>
</dbReference>
<evidence type="ECO:0000256" key="4">
    <source>
        <dbReference type="ARBA" id="ARBA00022679"/>
    </source>
</evidence>
<dbReference type="SMART" id="SM00387">
    <property type="entry name" value="HATPase_c"/>
    <property type="match status" value="1"/>
</dbReference>
<dbReference type="PRINTS" id="PR00344">
    <property type="entry name" value="BCTRLSENSOR"/>
</dbReference>
<dbReference type="InterPro" id="IPR036890">
    <property type="entry name" value="HATPase_C_sf"/>
</dbReference>
<evidence type="ECO:0000256" key="2">
    <source>
        <dbReference type="ARBA" id="ARBA00012438"/>
    </source>
</evidence>
<reference evidence="13" key="1">
    <citation type="submission" date="2022-07" db="EMBL/GenBank/DDBJ databases">
        <title>Tahibacter sp., a new gammaproteobacterium isolated from the silt sample collected at pig farm.</title>
        <authorList>
            <person name="Chen H."/>
        </authorList>
    </citation>
    <scope>NUCLEOTIDE SEQUENCE</scope>
    <source>
        <strain evidence="13">P2K</strain>
    </source>
</reference>
<accession>A0ABT1QM89</accession>
<keyword evidence="6" id="KW-0418">Kinase</keyword>
<dbReference type="PROSITE" id="PS50112">
    <property type="entry name" value="PAS"/>
    <property type="match status" value="1"/>
</dbReference>
<dbReference type="Gene3D" id="1.10.287.130">
    <property type="match status" value="1"/>
</dbReference>
<comment type="catalytic activity">
    <reaction evidence="1">
        <text>ATP + protein L-histidine = ADP + protein N-phospho-L-histidine.</text>
        <dbReference type="EC" id="2.7.13.3"/>
    </reaction>
</comment>
<evidence type="ECO:0000256" key="5">
    <source>
        <dbReference type="ARBA" id="ARBA00022741"/>
    </source>
</evidence>
<dbReference type="SUPFAM" id="SSF55874">
    <property type="entry name" value="ATPase domain of HSP90 chaperone/DNA topoisomerase II/histidine kinase"/>
    <property type="match status" value="1"/>
</dbReference>
<dbReference type="Gene3D" id="3.30.565.10">
    <property type="entry name" value="Histidine kinase-like ATPase, C-terminal domain"/>
    <property type="match status" value="1"/>
</dbReference>
<dbReference type="SUPFAM" id="SSF47384">
    <property type="entry name" value="Homodimeric domain of signal transducing histidine kinase"/>
    <property type="match status" value="1"/>
</dbReference>
<evidence type="ECO:0000256" key="9">
    <source>
        <dbReference type="PROSITE-ProRule" id="PRU00169"/>
    </source>
</evidence>
<evidence type="ECO:0000256" key="8">
    <source>
        <dbReference type="ARBA" id="ARBA00023012"/>
    </source>
</evidence>
<feature type="domain" description="Histidine kinase" evidence="10">
    <location>
        <begin position="307"/>
        <end position="528"/>
    </location>
</feature>
<dbReference type="Proteomes" id="UP001165498">
    <property type="component" value="Unassembled WGS sequence"/>
</dbReference>
<dbReference type="CDD" id="cd00130">
    <property type="entry name" value="PAS"/>
    <property type="match status" value="1"/>
</dbReference>
<dbReference type="InterPro" id="IPR005467">
    <property type="entry name" value="His_kinase_dom"/>
</dbReference>
<dbReference type="Gene3D" id="3.30.450.40">
    <property type="match status" value="1"/>
</dbReference>
<dbReference type="SMART" id="SM00091">
    <property type="entry name" value="PAS"/>
    <property type="match status" value="1"/>
</dbReference>
<gene>
    <name evidence="13" type="ORF">NM961_02395</name>
</gene>
<dbReference type="InterPro" id="IPR001789">
    <property type="entry name" value="Sig_transdc_resp-reg_receiver"/>
</dbReference>
<evidence type="ECO:0000313" key="13">
    <source>
        <dbReference type="EMBL" id="MCQ4163552.1"/>
    </source>
</evidence>
<evidence type="ECO:0000256" key="3">
    <source>
        <dbReference type="ARBA" id="ARBA00022553"/>
    </source>
</evidence>
<keyword evidence="5" id="KW-0547">Nucleotide-binding</keyword>
<dbReference type="Pfam" id="PF00512">
    <property type="entry name" value="HisKA"/>
    <property type="match status" value="1"/>
</dbReference>
<dbReference type="InterPro" id="IPR003594">
    <property type="entry name" value="HATPase_dom"/>
</dbReference>
<dbReference type="InterPro" id="IPR003661">
    <property type="entry name" value="HisK_dim/P_dom"/>
</dbReference>
<proteinExistence type="predicted"/>
<evidence type="ECO:0000259" key="10">
    <source>
        <dbReference type="PROSITE" id="PS50109"/>
    </source>
</evidence>
<dbReference type="PANTHER" id="PTHR43065:SF46">
    <property type="entry name" value="C4-DICARBOXYLATE TRANSPORT SENSOR PROTEIN DCTB"/>
    <property type="match status" value="1"/>
</dbReference>
<keyword evidence="3 9" id="KW-0597">Phosphoprotein</keyword>
<evidence type="ECO:0000313" key="14">
    <source>
        <dbReference type="Proteomes" id="UP001165498"/>
    </source>
</evidence>
<dbReference type="CDD" id="cd00082">
    <property type="entry name" value="HisKA"/>
    <property type="match status" value="1"/>
</dbReference>
<dbReference type="EC" id="2.7.13.3" evidence="2"/>
<dbReference type="EMBL" id="JANFQO010000002">
    <property type="protein sequence ID" value="MCQ4163552.1"/>
    <property type="molecule type" value="Genomic_DNA"/>
</dbReference>
<dbReference type="InterPro" id="IPR000014">
    <property type="entry name" value="PAS"/>
</dbReference>
<dbReference type="InterPro" id="IPR011006">
    <property type="entry name" value="CheY-like_superfamily"/>
</dbReference>
<dbReference type="InterPro" id="IPR029016">
    <property type="entry name" value="GAF-like_dom_sf"/>
</dbReference>
<protein>
    <recommendedName>
        <fullName evidence="2">histidine kinase</fullName>
        <ecNumber evidence="2">2.7.13.3</ecNumber>
    </recommendedName>
</protein>
<comment type="caution">
    <text evidence="13">The sequence shown here is derived from an EMBL/GenBank/DDBJ whole genome shotgun (WGS) entry which is preliminary data.</text>
</comment>
<dbReference type="InterPro" id="IPR004358">
    <property type="entry name" value="Sig_transdc_His_kin-like_C"/>
</dbReference>
<dbReference type="SMART" id="SM00448">
    <property type="entry name" value="REC"/>
    <property type="match status" value="1"/>
</dbReference>
<dbReference type="SUPFAM" id="SSF52172">
    <property type="entry name" value="CheY-like"/>
    <property type="match status" value="1"/>
</dbReference>
<keyword evidence="4" id="KW-0808">Transferase</keyword>
<dbReference type="PANTHER" id="PTHR43065">
    <property type="entry name" value="SENSOR HISTIDINE KINASE"/>
    <property type="match status" value="1"/>
</dbReference>
<dbReference type="InterPro" id="IPR036097">
    <property type="entry name" value="HisK_dim/P_sf"/>
</dbReference>
<evidence type="ECO:0000256" key="7">
    <source>
        <dbReference type="ARBA" id="ARBA00022840"/>
    </source>
</evidence>
<dbReference type="RefSeq" id="WP_255910862.1">
    <property type="nucleotide sequence ID" value="NZ_JANFQO010000002.1"/>
</dbReference>
<dbReference type="Pfam" id="PF13426">
    <property type="entry name" value="PAS_9"/>
    <property type="match status" value="1"/>
</dbReference>
<keyword evidence="14" id="KW-1185">Reference proteome</keyword>
<dbReference type="NCBIfam" id="TIGR00229">
    <property type="entry name" value="sensory_box"/>
    <property type="match status" value="1"/>
</dbReference>
<dbReference type="PROSITE" id="PS50109">
    <property type="entry name" value="HIS_KIN"/>
    <property type="match status" value="1"/>
</dbReference>
<feature type="domain" description="PAS" evidence="12">
    <location>
        <begin position="8"/>
        <end position="61"/>
    </location>
</feature>
<dbReference type="SUPFAM" id="SSF55781">
    <property type="entry name" value="GAF domain-like"/>
    <property type="match status" value="1"/>
</dbReference>